<evidence type="ECO:0000313" key="5">
    <source>
        <dbReference type="Proteomes" id="UP000261660"/>
    </source>
</evidence>
<dbReference type="PANTHER" id="PTHR24103">
    <property type="entry name" value="E3 UBIQUITIN-PROTEIN LIGASE TRIM"/>
    <property type="match status" value="1"/>
</dbReference>
<keyword evidence="5" id="KW-1185">Reference proteome</keyword>
<dbReference type="PROSITE" id="PS50188">
    <property type="entry name" value="B302_SPRY"/>
    <property type="match status" value="1"/>
</dbReference>
<dbReference type="Pfam" id="PF13765">
    <property type="entry name" value="PRY"/>
    <property type="match status" value="1"/>
</dbReference>
<dbReference type="CDD" id="cd13733">
    <property type="entry name" value="SPRY_PRY_C-I_1"/>
    <property type="match status" value="1"/>
</dbReference>
<dbReference type="SMART" id="SM00449">
    <property type="entry name" value="SPRY"/>
    <property type="match status" value="1"/>
</dbReference>
<accession>A0A3Q3E7U7</accession>
<dbReference type="Pfam" id="PF00622">
    <property type="entry name" value="SPRY"/>
    <property type="match status" value="1"/>
</dbReference>
<dbReference type="InterPro" id="IPR003877">
    <property type="entry name" value="SPRY_dom"/>
</dbReference>
<dbReference type="InterPro" id="IPR043136">
    <property type="entry name" value="B30.2/SPRY_sf"/>
</dbReference>
<dbReference type="Proteomes" id="UP000261660">
    <property type="component" value="Unplaced"/>
</dbReference>
<sequence length="687" mass="77789">MSFQVCSCGWSKVTTYQGLRIHQGKKGCTPKGMRIPESEQFRYNSHVPQMTFAVPTIKMPEHFEDLLSSLTKSEAEQNMWINVWGTHRGESRPNANREPRIQESEQLRFNRVVPQLALPRPPIREAEPLFTPLTKPGPPVREAEPLVEVFPTFTLSEGMNNIQLHRREDSRQRESRLTDNAPVKHENVFSSLSNPTIPEARITQSLQMTKPFINNQQQSLQTGFNSDKSNGVLDVNSGAQTLSMSLAPLTLGTSMNLGTPLNLGSHLNLGTPAKSAAAEVVLEATNQQLFQTPPPAFNTTSRARRTLDFHTGAVQLEQQIGFNTPTTASQERQQKQKDRERQRKEQQLAKERHDAIRADLQLKIQMIEIKMAEVKLSSKQCKVSLDTEWLEINNVFSDVMRDVEEARDKALQPLEERRHRVKRETEVFVEKLEKETDQLKKAIEELEQNQDLQVSPLTCLDDSWKTVTVDTSFSFGTLRTTTSNMIKNIQKKLEQLSSTELRRTSKFEVDVKLDPATAHPFLELSRDGKKVTEGGKDQRVPYSPERFDMFGSVLGLNRFPSGKSYWEVEVRNKTGWDLGVARGDANRKGKLTLTPDNGYWVTVHYENEKYAAMATPPTSLALTEKPQKVGVFVDYEEGLVSFYNVMAKSHIYSFTGCLFNGEIVPYFSPHLKENGKNSAPLIISAVN</sequence>
<evidence type="ECO:0000256" key="2">
    <source>
        <dbReference type="SAM" id="MobiDB-lite"/>
    </source>
</evidence>
<dbReference type="InterPro" id="IPR013320">
    <property type="entry name" value="ConA-like_dom_sf"/>
</dbReference>
<dbReference type="PRINTS" id="PR01407">
    <property type="entry name" value="BUTYPHLNCDUF"/>
</dbReference>
<dbReference type="GeneTree" id="ENSGT01040000240385"/>
<dbReference type="FunFam" id="2.60.120.920:FF:000004">
    <property type="entry name" value="Butyrophilin subfamily 1 member A1"/>
    <property type="match status" value="1"/>
</dbReference>
<evidence type="ECO:0000313" key="4">
    <source>
        <dbReference type="Ensembl" id="ENSLBEP00000003133.1"/>
    </source>
</evidence>
<feature type="domain" description="B30.2/SPRY" evidence="3">
    <location>
        <begin position="491"/>
        <end position="687"/>
    </location>
</feature>
<reference evidence="4" key="1">
    <citation type="submission" date="2025-08" db="UniProtKB">
        <authorList>
            <consortium name="Ensembl"/>
        </authorList>
    </citation>
    <scope>IDENTIFICATION</scope>
</reference>
<keyword evidence="1" id="KW-0175">Coiled coil</keyword>
<dbReference type="STRING" id="56723.ENSLBEP00000003133"/>
<dbReference type="InParanoid" id="A0A3Q3E7U7"/>
<proteinExistence type="predicted"/>
<evidence type="ECO:0000256" key="1">
    <source>
        <dbReference type="SAM" id="Coils"/>
    </source>
</evidence>
<evidence type="ECO:0000259" key="3">
    <source>
        <dbReference type="PROSITE" id="PS50188"/>
    </source>
</evidence>
<dbReference type="InterPro" id="IPR003879">
    <property type="entry name" value="Butyrophylin_SPRY"/>
</dbReference>
<dbReference type="InterPro" id="IPR050143">
    <property type="entry name" value="TRIM/RBCC"/>
</dbReference>
<feature type="compositionally biased region" description="Basic and acidic residues" evidence="2">
    <location>
        <begin position="332"/>
        <end position="352"/>
    </location>
</feature>
<feature type="region of interest" description="Disordered" evidence="2">
    <location>
        <begin position="322"/>
        <end position="352"/>
    </location>
</feature>
<name>A0A3Q3E7U7_9LABR</name>
<dbReference type="OrthoDB" id="6105938at2759"/>
<organism evidence="4 5">
    <name type="scientific">Labrus bergylta</name>
    <name type="common">ballan wrasse</name>
    <dbReference type="NCBI Taxonomy" id="56723"/>
    <lineage>
        <taxon>Eukaryota</taxon>
        <taxon>Metazoa</taxon>
        <taxon>Chordata</taxon>
        <taxon>Craniata</taxon>
        <taxon>Vertebrata</taxon>
        <taxon>Euteleostomi</taxon>
        <taxon>Actinopterygii</taxon>
        <taxon>Neopterygii</taxon>
        <taxon>Teleostei</taxon>
        <taxon>Neoteleostei</taxon>
        <taxon>Acanthomorphata</taxon>
        <taxon>Eupercaria</taxon>
        <taxon>Labriformes</taxon>
        <taxon>Labridae</taxon>
        <taxon>Labrus</taxon>
    </lineage>
</organism>
<dbReference type="Ensembl" id="ENSLBET00000003300.1">
    <property type="protein sequence ID" value="ENSLBEP00000003133.1"/>
    <property type="gene ID" value="ENSLBEG00000002451.1"/>
</dbReference>
<dbReference type="InterPro" id="IPR006574">
    <property type="entry name" value="PRY"/>
</dbReference>
<protein>
    <submittedName>
        <fullName evidence="4">E3 ubiquitin-protein ligase TRIM21-like</fullName>
    </submittedName>
</protein>
<dbReference type="SUPFAM" id="SSF49899">
    <property type="entry name" value="Concanavalin A-like lectins/glucanases"/>
    <property type="match status" value="1"/>
</dbReference>
<dbReference type="SMART" id="SM00589">
    <property type="entry name" value="PRY"/>
    <property type="match status" value="1"/>
</dbReference>
<dbReference type="InterPro" id="IPR001870">
    <property type="entry name" value="B30.2/SPRY"/>
</dbReference>
<reference evidence="4" key="2">
    <citation type="submission" date="2025-09" db="UniProtKB">
        <authorList>
            <consortium name="Ensembl"/>
        </authorList>
    </citation>
    <scope>IDENTIFICATION</scope>
</reference>
<dbReference type="InterPro" id="IPR058030">
    <property type="entry name" value="TRIM8/14/16/25/29/45/65_CC"/>
</dbReference>
<dbReference type="Gene3D" id="2.60.120.920">
    <property type="match status" value="1"/>
</dbReference>
<feature type="coiled-coil region" evidence="1">
    <location>
        <begin position="422"/>
        <end position="452"/>
    </location>
</feature>
<dbReference type="Pfam" id="PF25600">
    <property type="entry name" value="TRIM_CC"/>
    <property type="match status" value="1"/>
</dbReference>
<dbReference type="AlphaFoldDB" id="A0A3Q3E7U7"/>